<dbReference type="AlphaFoldDB" id="A0A9W6WJ78"/>
<dbReference type="Proteomes" id="UP001165120">
    <property type="component" value="Unassembled WGS sequence"/>
</dbReference>
<evidence type="ECO:0000256" key="1">
    <source>
        <dbReference type="SAM" id="MobiDB-lite"/>
    </source>
</evidence>
<feature type="region of interest" description="Disordered" evidence="1">
    <location>
        <begin position="1"/>
        <end position="29"/>
    </location>
</feature>
<protein>
    <submittedName>
        <fullName evidence="2">Unnamed protein product</fullName>
    </submittedName>
</protein>
<evidence type="ECO:0000313" key="2">
    <source>
        <dbReference type="EMBL" id="GME75094.1"/>
    </source>
</evidence>
<reference evidence="2" key="1">
    <citation type="submission" date="2023-04" db="EMBL/GenBank/DDBJ databases">
        <title>Candida boidinii NBRC 10035.</title>
        <authorList>
            <person name="Ichikawa N."/>
            <person name="Sato H."/>
            <person name="Tonouchi N."/>
        </authorList>
    </citation>
    <scope>NUCLEOTIDE SEQUENCE</scope>
    <source>
        <strain evidence="2">NBRC 10035</strain>
    </source>
</reference>
<proteinExistence type="predicted"/>
<comment type="caution">
    <text evidence="2">The sequence shown here is derived from an EMBL/GenBank/DDBJ whole genome shotgun (WGS) entry which is preliminary data.</text>
</comment>
<sequence>MDIDTDIDPPTQQYRPNKKNNSKPKAKNPFFLADQFSLEKKTSVNRDQSTHNKKIQLQKTINEQICEADKKYNQQQYEQQFQNRYQNQHQYQYDTYMETQEVEDVQDVEMTTEESYTQTYKHQDSSYTQEIPTQKFTFSYQHPVPVSRKRKINEIDNGFTKFQTYPSKKVIKNGQNFKKRKLISVDLGAERLQQVIKKRDLQRKQMMNDQFFRKRIRIKNNRESQQDHDHFLLFNMAIHSMKIHQAEQSSQVNQAYQAKEVHTIESDNPLKEVHPINLVNQDNQIVNESITEDLELEKEELQKKFSKLNKGASNKEIKEAVTKMIRQKQMKRYYEREQRDSQITPDPVVAHWEEVFKIIDEMEVPPSPVPDGILKKKAFKGRKFRFNDSRYIRSFRKRDLYDNGFDSEMKY</sequence>
<keyword evidence="3" id="KW-1185">Reference proteome</keyword>
<evidence type="ECO:0000313" key="3">
    <source>
        <dbReference type="Proteomes" id="UP001165120"/>
    </source>
</evidence>
<feature type="compositionally biased region" description="Basic residues" evidence="1">
    <location>
        <begin position="16"/>
        <end position="26"/>
    </location>
</feature>
<gene>
    <name evidence="2" type="ORF">Cboi02_000465500</name>
</gene>
<name>A0A9W6WJ78_CANBO</name>
<dbReference type="EMBL" id="BSXN01001960">
    <property type="protein sequence ID" value="GME75094.1"/>
    <property type="molecule type" value="Genomic_DNA"/>
</dbReference>
<accession>A0A9W6WJ78</accession>
<organism evidence="2 3">
    <name type="scientific">Candida boidinii</name>
    <name type="common">Yeast</name>
    <dbReference type="NCBI Taxonomy" id="5477"/>
    <lineage>
        <taxon>Eukaryota</taxon>
        <taxon>Fungi</taxon>
        <taxon>Dikarya</taxon>
        <taxon>Ascomycota</taxon>
        <taxon>Saccharomycotina</taxon>
        <taxon>Pichiomycetes</taxon>
        <taxon>Pichiales</taxon>
        <taxon>Pichiaceae</taxon>
        <taxon>Ogataea</taxon>
        <taxon>Ogataea/Candida clade</taxon>
    </lineage>
</organism>